<comment type="similarity">
    <text evidence="6">Belongs to the ThrE exporter (TC 2.A.79) family.</text>
</comment>
<keyword evidence="5 8" id="KW-0472">Membrane</keyword>
<evidence type="ECO:0000259" key="9">
    <source>
        <dbReference type="Pfam" id="PF06738"/>
    </source>
</evidence>
<dbReference type="GO" id="GO:0022857">
    <property type="term" value="F:transmembrane transporter activity"/>
    <property type="evidence" value="ECO:0007669"/>
    <property type="project" value="InterPro"/>
</dbReference>
<proteinExistence type="inferred from homology"/>
<comment type="caution">
    <text evidence="11">The sequence shown here is derived from an EMBL/GenBank/DDBJ whole genome shotgun (WGS) entry which is preliminary data.</text>
</comment>
<feature type="region of interest" description="Disordered" evidence="7">
    <location>
        <begin position="501"/>
        <end position="561"/>
    </location>
</feature>
<evidence type="ECO:0000256" key="8">
    <source>
        <dbReference type="SAM" id="Phobius"/>
    </source>
</evidence>
<dbReference type="InterPro" id="IPR024528">
    <property type="entry name" value="ThrE_2"/>
</dbReference>
<dbReference type="Pfam" id="PF06738">
    <property type="entry name" value="ThrE"/>
    <property type="match status" value="1"/>
</dbReference>
<reference evidence="11" key="1">
    <citation type="submission" date="2022-06" db="EMBL/GenBank/DDBJ databases">
        <title>Whole genome shotgun sequencing (WGS) of Rathayibacter sp. ZW T2_19, isolated from stored onions (Allium cepa).</title>
        <authorList>
            <person name="Stoll D.A."/>
            <person name="Huch M."/>
        </authorList>
    </citation>
    <scope>NUCLEOTIDE SEQUENCE</scope>
    <source>
        <strain evidence="11">ZW T2_19</strain>
    </source>
</reference>
<feature type="transmembrane region" description="Helical" evidence="8">
    <location>
        <begin position="223"/>
        <end position="243"/>
    </location>
</feature>
<feature type="compositionally biased region" description="Low complexity" evidence="7">
    <location>
        <begin position="501"/>
        <end position="519"/>
    </location>
</feature>
<comment type="subcellular location">
    <subcellularLocation>
        <location evidence="1">Cell membrane</location>
        <topology evidence="1">Multi-pass membrane protein</topology>
    </subcellularLocation>
</comment>
<gene>
    <name evidence="11" type="ORF">NB037_11170</name>
</gene>
<feature type="transmembrane region" description="Helical" evidence="8">
    <location>
        <begin position="373"/>
        <end position="391"/>
    </location>
</feature>
<feature type="compositionally biased region" description="Basic and acidic residues" evidence="7">
    <location>
        <begin position="548"/>
        <end position="561"/>
    </location>
</feature>
<dbReference type="RefSeq" id="WP_251945745.1">
    <property type="nucleotide sequence ID" value="NZ_JAMRYM010000044.1"/>
</dbReference>
<dbReference type="EMBL" id="JAMRYM010000044">
    <property type="protein sequence ID" value="MCM6762978.1"/>
    <property type="molecule type" value="Genomic_DNA"/>
</dbReference>
<keyword evidence="4 8" id="KW-1133">Transmembrane helix</keyword>
<dbReference type="InterPro" id="IPR010619">
    <property type="entry name" value="ThrE-like_N"/>
</dbReference>
<dbReference type="GO" id="GO:0005886">
    <property type="term" value="C:plasma membrane"/>
    <property type="evidence" value="ECO:0007669"/>
    <property type="project" value="UniProtKB-SubCell"/>
</dbReference>
<keyword evidence="2" id="KW-1003">Cell membrane</keyword>
<feature type="transmembrane region" description="Helical" evidence="8">
    <location>
        <begin position="170"/>
        <end position="187"/>
    </location>
</feature>
<protein>
    <submittedName>
        <fullName evidence="11">Threonine/serine exporter family protein</fullName>
    </submittedName>
</protein>
<dbReference type="AlphaFoldDB" id="A0A9X2E056"/>
<feature type="transmembrane region" description="Helical" evidence="8">
    <location>
        <begin position="326"/>
        <end position="344"/>
    </location>
</feature>
<keyword evidence="3 8" id="KW-0812">Transmembrane</keyword>
<sequence>MRSPRLLQQVVGKLSGQTPAAPVSRRTQRALLAEQTVRGVLDLAVRLGETLLSLGSAAAEVTETIQRVCRAYGIEVQVDLTFTSILVVHDGGEDSPSVSVLRVVQTRSADYERLARVTALVAAITEGSPEVRVADAVDSSDARDEARHQFEAAHDRLDAILVQPHRYRRGVVTLTLALMAAGVALLLGGGPLVVLVAAATAALIDSAGRLLGRWGLPAFFQQIAGAAIATGVAVLLLALVPQLPIELAVLPPALVVASGVVVLLAGLSFVGAADDAINGFPITAGGRLLEVGLLTLGIVVGIAAVLDVARTLGVDLVLVDSYARPWPAEVQVLGAGVAAGAWALSSHTPPRAALLTAITGAGAWLASDTLLDLGAAPLMASAVPALAIGLLGEALSERMRIPAVVTTACAIVPLLPGLTLYRGVLDLTSGGSPTSGIDLLLQAGMIAVGLAGGVTLGRLAYRRLRTPVVRAVAPVRARTRRDRGLEEALAADVLYADPTASAAPAPAGASGPPSIAAEPLPRTGTLPIVSTIGLAEPQPSPPDTGAPARDRPSSSRLDSDA</sequence>
<evidence type="ECO:0000256" key="7">
    <source>
        <dbReference type="SAM" id="MobiDB-lite"/>
    </source>
</evidence>
<dbReference type="GO" id="GO:0015744">
    <property type="term" value="P:succinate transport"/>
    <property type="evidence" value="ECO:0007669"/>
    <property type="project" value="TreeGrafter"/>
</dbReference>
<feature type="transmembrane region" description="Helical" evidence="8">
    <location>
        <begin position="249"/>
        <end position="272"/>
    </location>
</feature>
<evidence type="ECO:0000256" key="3">
    <source>
        <dbReference type="ARBA" id="ARBA00022692"/>
    </source>
</evidence>
<dbReference type="PANTHER" id="PTHR34390">
    <property type="entry name" value="UPF0442 PROTEIN YJJB-RELATED"/>
    <property type="match status" value="1"/>
</dbReference>
<dbReference type="Pfam" id="PF12821">
    <property type="entry name" value="ThrE_2"/>
    <property type="match status" value="1"/>
</dbReference>
<dbReference type="Proteomes" id="UP001155240">
    <property type="component" value="Unassembled WGS sequence"/>
</dbReference>
<feature type="transmembrane region" description="Helical" evidence="8">
    <location>
        <begin position="441"/>
        <end position="461"/>
    </location>
</feature>
<keyword evidence="12" id="KW-1185">Reference proteome</keyword>
<organism evidence="11 12">
    <name type="scientific">Rathayibacter rubneri</name>
    <dbReference type="NCBI Taxonomy" id="2950106"/>
    <lineage>
        <taxon>Bacteria</taxon>
        <taxon>Bacillati</taxon>
        <taxon>Actinomycetota</taxon>
        <taxon>Actinomycetes</taxon>
        <taxon>Micrococcales</taxon>
        <taxon>Microbacteriaceae</taxon>
        <taxon>Rathayibacter</taxon>
    </lineage>
</organism>
<accession>A0A9X2E056</accession>
<feature type="domain" description="Threonine/Serine exporter ThrE" evidence="10">
    <location>
        <begin position="331"/>
        <end position="457"/>
    </location>
</feature>
<evidence type="ECO:0000313" key="12">
    <source>
        <dbReference type="Proteomes" id="UP001155240"/>
    </source>
</evidence>
<feature type="transmembrane region" description="Helical" evidence="8">
    <location>
        <begin position="284"/>
        <end position="306"/>
    </location>
</feature>
<feature type="domain" description="Threonine/serine exporter-like N-terminal" evidence="9">
    <location>
        <begin position="42"/>
        <end position="308"/>
    </location>
</feature>
<dbReference type="PANTHER" id="PTHR34390:SF2">
    <property type="entry name" value="SUCCINATE TRANSPORTER SUBUNIT YJJP-RELATED"/>
    <property type="match status" value="1"/>
</dbReference>
<evidence type="ECO:0000256" key="5">
    <source>
        <dbReference type="ARBA" id="ARBA00023136"/>
    </source>
</evidence>
<dbReference type="InterPro" id="IPR050539">
    <property type="entry name" value="ThrE_Dicarb/AminoAcid_Exp"/>
</dbReference>
<feature type="transmembrane region" description="Helical" evidence="8">
    <location>
        <begin position="403"/>
        <end position="421"/>
    </location>
</feature>
<evidence type="ECO:0000256" key="1">
    <source>
        <dbReference type="ARBA" id="ARBA00004651"/>
    </source>
</evidence>
<evidence type="ECO:0000256" key="2">
    <source>
        <dbReference type="ARBA" id="ARBA00022475"/>
    </source>
</evidence>
<evidence type="ECO:0000313" key="11">
    <source>
        <dbReference type="EMBL" id="MCM6762978.1"/>
    </source>
</evidence>
<name>A0A9X2E056_9MICO</name>
<evidence type="ECO:0000256" key="4">
    <source>
        <dbReference type="ARBA" id="ARBA00022989"/>
    </source>
</evidence>
<evidence type="ECO:0000256" key="6">
    <source>
        <dbReference type="ARBA" id="ARBA00034125"/>
    </source>
</evidence>
<evidence type="ECO:0000259" key="10">
    <source>
        <dbReference type="Pfam" id="PF12821"/>
    </source>
</evidence>